<sequence length="72" mass="7995">MADEVTVQPVRTYLEGMDLKEPHHGAYPVSRSRALELRGNGLVTFEDAAPEPVPSEPEPDAQKSRGRRQRPA</sequence>
<dbReference type="Proteomes" id="UP001055307">
    <property type="component" value="Unassembled WGS sequence"/>
</dbReference>
<organism evidence="2 3">
    <name type="scientific">Methylobacterium bullatum</name>
    <dbReference type="NCBI Taxonomy" id="570505"/>
    <lineage>
        <taxon>Bacteria</taxon>
        <taxon>Pseudomonadati</taxon>
        <taxon>Pseudomonadota</taxon>
        <taxon>Alphaproteobacteria</taxon>
        <taxon>Hyphomicrobiales</taxon>
        <taxon>Methylobacteriaceae</taxon>
        <taxon>Methylobacterium</taxon>
    </lineage>
</organism>
<evidence type="ECO:0000256" key="1">
    <source>
        <dbReference type="SAM" id="MobiDB-lite"/>
    </source>
</evidence>
<dbReference type="AlphaFoldDB" id="A0AAV4Z190"/>
<keyword evidence="3" id="KW-1185">Reference proteome</keyword>
<gene>
    <name evidence="2" type="ORF">OICFNHDK_0185</name>
</gene>
<dbReference type="EMBL" id="BPQF01000001">
    <property type="protein sequence ID" value="GJD37747.1"/>
    <property type="molecule type" value="Genomic_DNA"/>
</dbReference>
<comment type="caution">
    <text evidence="2">The sequence shown here is derived from an EMBL/GenBank/DDBJ whole genome shotgun (WGS) entry which is preliminary data.</text>
</comment>
<reference evidence="2" key="1">
    <citation type="journal article" date="2016" name="Front. Microbiol.">
        <title>Genome Sequence of the Piezophilic, Mesophilic Sulfate-Reducing Bacterium Desulfovibrio indicus J2T.</title>
        <authorList>
            <person name="Cao J."/>
            <person name="Maignien L."/>
            <person name="Shao Z."/>
            <person name="Alain K."/>
            <person name="Jebbar M."/>
        </authorList>
    </citation>
    <scope>NUCLEOTIDE SEQUENCE</scope>
    <source>
        <strain evidence="2">DSM 21893</strain>
    </source>
</reference>
<reference evidence="2" key="2">
    <citation type="submission" date="2021-08" db="EMBL/GenBank/DDBJ databases">
        <authorList>
            <person name="Tani A."/>
            <person name="Ola A."/>
            <person name="Ogura Y."/>
            <person name="Katsura K."/>
            <person name="Hayashi T."/>
        </authorList>
    </citation>
    <scope>NUCLEOTIDE SEQUENCE</scope>
    <source>
        <strain evidence="2">DSM 21893</strain>
    </source>
</reference>
<protein>
    <submittedName>
        <fullName evidence="2">Uncharacterized protein</fullName>
    </submittedName>
</protein>
<name>A0AAV4Z190_9HYPH</name>
<dbReference type="RefSeq" id="WP_192216200.1">
    <property type="nucleotide sequence ID" value="NZ_BPQF01000001.1"/>
</dbReference>
<accession>A0AAV4Z190</accession>
<evidence type="ECO:0000313" key="3">
    <source>
        <dbReference type="Proteomes" id="UP001055307"/>
    </source>
</evidence>
<feature type="region of interest" description="Disordered" evidence="1">
    <location>
        <begin position="44"/>
        <end position="72"/>
    </location>
</feature>
<proteinExistence type="predicted"/>
<evidence type="ECO:0000313" key="2">
    <source>
        <dbReference type="EMBL" id="GJD37747.1"/>
    </source>
</evidence>